<dbReference type="PANTHER" id="PTHR12778">
    <property type="entry name" value="SOLUTE CARRIER FAMILY 33 ACETYL-COA TRANSPORTER -RELATED"/>
    <property type="match status" value="1"/>
</dbReference>
<sequence length="412" mass="43488">MPTYWPAQLLLGWLNLVLTAPSIYLYLGLPLVMRQHGWSGTAIGLFQLAGIPAVLKFALAMPVDRWPLGRAGYRNWATVLLLGYAMPILALAAQDIHGLNHWGLFALALAASLMGTWADIPVNALAIQYLPESERIRSGAVRAAATSLGAIVGGGVMLVVQARAGWEWPFRILAGGLLSGICLLLVHPFAAARRAPDNLVAVSTRIGIKQWITYFSATEHRAWIPLLLLYFPFIGATWVYLKPLLLDQGMTAENVAWVAGVAGGMVGAVASLIGGYVTKRHGVRAALPACALFNLATVVALAAAVAGHVPHSTLIAATMAIAVAMGAAAGLLFGLMMYHTRSGMTALDYGIQSSLFALTRMVLPMLAGLLLDRLGYLGMLGGIAAGLLGVLMLTLQYLRAAPLGRPSTGPLG</sequence>
<evidence type="ECO:0000313" key="7">
    <source>
        <dbReference type="EMBL" id="EHP40591.1"/>
    </source>
</evidence>
<feature type="transmembrane region" description="Helical" evidence="6">
    <location>
        <begin position="43"/>
        <end position="63"/>
    </location>
</feature>
<evidence type="ECO:0000256" key="4">
    <source>
        <dbReference type="ARBA" id="ARBA00022989"/>
    </source>
</evidence>
<dbReference type="GO" id="GO:0016020">
    <property type="term" value="C:membrane"/>
    <property type="evidence" value="ECO:0007669"/>
    <property type="project" value="UniProtKB-SubCell"/>
</dbReference>
<evidence type="ECO:0000313" key="8">
    <source>
        <dbReference type="Proteomes" id="UP000005808"/>
    </source>
</evidence>
<feature type="transmembrane region" description="Helical" evidence="6">
    <location>
        <begin position="376"/>
        <end position="398"/>
    </location>
</feature>
<feature type="transmembrane region" description="Helical" evidence="6">
    <location>
        <begin position="289"/>
        <end position="309"/>
    </location>
</feature>
<dbReference type="GO" id="GO:0022857">
    <property type="term" value="F:transmembrane transporter activity"/>
    <property type="evidence" value="ECO:0007669"/>
    <property type="project" value="InterPro"/>
</dbReference>
<dbReference type="Proteomes" id="UP000005808">
    <property type="component" value="Unassembled WGS sequence"/>
</dbReference>
<protein>
    <submittedName>
        <fullName evidence="7">Major facilitator transporter</fullName>
    </submittedName>
</protein>
<organism evidence="7 8">
    <name type="scientific">Cupriavidus basilensis OR16</name>
    <dbReference type="NCBI Taxonomy" id="1127483"/>
    <lineage>
        <taxon>Bacteria</taxon>
        <taxon>Pseudomonadati</taxon>
        <taxon>Pseudomonadota</taxon>
        <taxon>Betaproteobacteria</taxon>
        <taxon>Burkholderiales</taxon>
        <taxon>Burkholderiaceae</taxon>
        <taxon>Cupriavidus</taxon>
    </lineage>
</organism>
<feature type="transmembrane region" description="Helical" evidence="6">
    <location>
        <begin position="222"/>
        <end position="241"/>
    </location>
</feature>
<comment type="caution">
    <text evidence="7">The sequence shown here is derived from an EMBL/GenBank/DDBJ whole genome shotgun (WGS) entry which is preliminary data.</text>
</comment>
<keyword evidence="4 6" id="KW-1133">Transmembrane helix</keyword>
<feature type="transmembrane region" description="Helical" evidence="6">
    <location>
        <begin position="256"/>
        <end position="277"/>
    </location>
</feature>
<proteinExistence type="predicted"/>
<gene>
    <name evidence="7" type="ORF">OR16_24805</name>
</gene>
<keyword evidence="3 6" id="KW-0812">Transmembrane</keyword>
<feature type="transmembrane region" description="Helical" evidence="6">
    <location>
        <begin position="315"/>
        <end position="337"/>
    </location>
</feature>
<feature type="transmembrane region" description="Helical" evidence="6">
    <location>
        <begin position="75"/>
        <end position="93"/>
    </location>
</feature>
<comment type="subcellular location">
    <subcellularLocation>
        <location evidence="1">Membrane</location>
        <topology evidence="1">Multi-pass membrane protein</topology>
    </subcellularLocation>
</comment>
<feature type="transmembrane region" description="Helical" evidence="6">
    <location>
        <begin position="168"/>
        <end position="186"/>
    </location>
</feature>
<reference evidence="7 8" key="1">
    <citation type="journal article" date="2012" name="J. Bacteriol.">
        <title>De Novo Genome Project of Cupriavidus basilensis OR16.</title>
        <authorList>
            <person name="Cserhati M."/>
            <person name="Kriszt B."/>
            <person name="Szoboszlay S."/>
            <person name="Toth A."/>
            <person name="Szabo I."/>
            <person name="Tancsics A."/>
            <person name="Nagy I."/>
            <person name="Horvath B."/>
            <person name="Nagy I."/>
            <person name="Kukolya J."/>
        </authorList>
    </citation>
    <scope>NUCLEOTIDE SEQUENCE [LARGE SCALE GENOMIC DNA]</scope>
    <source>
        <strain evidence="7 8">OR16</strain>
    </source>
</reference>
<dbReference type="InterPro" id="IPR036259">
    <property type="entry name" value="MFS_trans_sf"/>
</dbReference>
<dbReference type="SUPFAM" id="SSF103473">
    <property type="entry name" value="MFS general substrate transporter"/>
    <property type="match status" value="1"/>
</dbReference>
<dbReference type="AlphaFoldDB" id="H1SA42"/>
<evidence type="ECO:0000256" key="6">
    <source>
        <dbReference type="SAM" id="Phobius"/>
    </source>
</evidence>
<evidence type="ECO:0000256" key="1">
    <source>
        <dbReference type="ARBA" id="ARBA00004141"/>
    </source>
</evidence>
<dbReference type="PANTHER" id="PTHR12778:SF10">
    <property type="entry name" value="MAJOR FACILITATOR SUPERFAMILY DOMAIN-CONTAINING PROTEIN 3"/>
    <property type="match status" value="1"/>
</dbReference>
<evidence type="ECO:0000256" key="3">
    <source>
        <dbReference type="ARBA" id="ARBA00022692"/>
    </source>
</evidence>
<dbReference type="Gene3D" id="1.20.1250.20">
    <property type="entry name" value="MFS general substrate transporter like domains"/>
    <property type="match status" value="2"/>
</dbReference>
<accession>H1SA42</accession>
<feature type="transmembrane region" description="Helical" evidence="6">
    <location>
        <begin position="99"/>
        <end position="118"/>
    </location>
</feature>
<name>H1SA42_9BURK</name>
<keyword evidence="2" id="KW-0813">Transport</keyword>
<evidence type="ECO:0000256" key="2">
    <source>
        <dbReference type="ARBA" id="ARBA00022448"/>
    </source>
</evidence>
<dbReference type="InterPro" id="IPR011701">
    <property type="entry name" value="MFS"/>
</dbReference>
<dbReference type="Pfam" id="PF07690">
    <property type="entry name" value="MFS_1"/>
    <property type="match status" value="1"/>
</dbReference>
<feature type="transmembrane region" description="Helical" evidence="6">
    <location>
        <begin position="139"/>
        <end position="162"/>
    </location>
</feature>
<evidence type="ECO:0000256" key="5">
    <source>
        <dbReference type="ARBA" id="ARBA00023136"/>
    </source>
</evidence>
<dbReference type="InterPro" id="IPR004752">
    <property type="entry name" value="AmpG_permease/AT-1"/>
</dbReference>
<feature type="transmembrane region" description="Helical" evidence="6">
    <location>
        <begin position="349"/>
        <end position="370"/>
    </location>
</feature>
<keyword evidence="5 6" id="KW-0472">Membrane</keyword>
<dbReference type="EMBL" id="AHJE01000062">
    <property type="protein sequence ID" value="EHP40591.1"/>
    <property type="molecule type" value="Genomic_DNA"/>
</dbReference>
<dbReference type="PATRIC" id="fig|1127483.3.peg.4962"/>